<evidence type="ECO:0000313" key="1">
    <source>
        <dbReference type="EMBL" id="KIK53859.1"/>
    </source>
</evidence>
<accession>A0A0D0BW25</accession>
<dbReference type="Gene3D" id="2.120.10.70">
    <property type="entry name" value="Fucose-specific lectin"/>
    <property type="match status" value="1"/>
</dbReference>
<dbReference type="HOGENOM" id="CLU_128332_0_0_1"/>
<proteinExistence type="predicted"/>
<dbReference type="SUPFAM" id="SSF89372">
    <property type="entry name" value="Fucose-specific lectin"/>
    <property type="match status" value="1"/>
</dbReference>
<dbReference type="EMBL" id="KN834823">
    <property type="protein sequence ID" value="KIK53859.1"/>
    <property type="molecule type" value="Genomic_DNA"/>
</dbReference>
<organism evidence="1 2">
    <name type="scientific">Collybiopsis luxurians FD-317 M1</name>
    <dbReference type="NCBI Taxonomy" id="944289"/>
    <lineage>
        <taxon>Eukaryota</taxon>
        <taxon>Fungi</taxon>
        <taxon>Dikarya</taxon>
        <taxon>Basidiomycota</taxon>
        <taxon>Agaricomycotina</taxon>
        <taxon>Agaricomycetes</taxon>
        <taxon>Agaricomycetidae</taxon>
        <taxon>Agaricales</taxon>
        <taxon>Marasmiineae</taxon>
        <taxon>Omphalotaceae</taxon>
        <taxon>Collybiopsis</taxon>
        <taxon>Collybiopsis luxurians</taxon>
    </lineage>
</organism>
<reference evidence="1 2" key="1">
    <citation type="submission" date="2014-04" db="EMBL/GenBank/DDBJ databases">
        <title>Evolutionary Origins and Diversification of the Mycorrhizal Mutualists.</title>
        <authorList>
            <consortium name="DOE Joint Genome Institute"/>
            <consortium name="Mycorrhizal Genomics Consortium"/>
            <person name="Kohler A."/>
            <person name="Kuo A."/>
            <person name="Nagy L.G."/>
            <person name="Floudas D."/>
            <person name="Copeland A."/>
            <person name="Barry K.W."/>
            <person name="Cichocki N."/>
            <person name="Veneault-Fourrey C."/>
            <person name="LaButti K."/>
            <person name="Lindquist E.A."/>
            <person name="Lipzen A."/>
            <person name="Lundell T."/>
            <person name="Morin E."/>
            <person name="Murat C."/>
            <person name="Riley R."/>
            <person name="Ohm R."/>
            <person name="Sun H."/>
            <person name="Tunlid A."/>
            <person name="Henrissat B."/>
            <person name="Grigoriev I.V."/>
            <person name="Hibbett D.S."/>
            <person name="Martin F."/>
        </authorList>
    </citation>
    <scope>NUCLEOTIDE SEQUENCE [LARGE SCALE GENOMIC DNA]</scope>
    <source>
        <strain evidence="1 2">FD-317 M1</strain>
    </source>
</reference>
<dbReference type="OrthoDB" id="407298at2759"/>
<gene>
    <name evidence="1" type="ORF">GYMLUDRAFT_77357</name>
</gene>
<dbReference type="Proteomes" id="UP000053593">
    <property type="component" value="Unassembled WGS sequence"/>
</dbReference>
<name>A0A0D0BW25_9AGAR</name>
<protein>
    <submittedName>
        <fullName evidence="1">Unplaced genomic scaffold GYMLUscaffold_75, whole genome shotgun sequence</fullName>
    </submittedName>
</protein>
<evidence type="ECO:0000313" key="2">
    <source>
        <dbReference type="Proteomes" id="UP000053593"/>
    </source>
</evidence>
<keyword evidence="2" id="KW-1185">Reference proteome</keyword>
<sequence>MGGVMLSSGDTRLYYYDTNNGSIIELVVNNAFTVGRFITSGQPVPSAEVRHNSPVAVTLVTNRAVYIQVHTFFFSPDNVLSQYYYDDELGIQGGPDRTTCVTSKGFVGEPGNQMLYALADSTAIRVGFVSAGPPNTISEAVYTGSGWSLASLSN</sequence>
<dbReference type="AlphaFoldDB" id="A0A0D0BW25"/>